<organism evidence="14 15">
    <name type="scientific">Acanthoscelides obtectus</name>
    <name type="common">Bean weevil</name>
    <name type="synonym">Bruchus obtectus</name>
    <dbReference type="NCBI Taxonomy" id="200917"/>
    <lineage>
        <taxon>Eukaryota</taxon>
        <taxon>Metazoa</taxon>
        <taxon>Ecdysozoa</taxon>
        <taxon>Arthropoda</taxon>
        <taxon>Hexapoda</taxon>
        <taxon>Insecta</taxon>
        <taxon>Pterygota</taxon>
        <taxon>Neoptera</taxon>
        <taxon>Endopterygota</taxon>
        <taxon>Coleoptera</taxon>
        <taxon>Polyphaga</taxon>
        <taxon>Cucujiformia</taxon>
        <taxon>Chrysomeloidea</taxon>
        <taxon>Chrysomelidae</taxon>
        <taxon>Bruchinae</taxon>
        <taxon>Bruchini</taxon>
        <taxon>Acanthoscelides</taxon>
    </lineage>
</organism>
<evidence type="ECO:0000256" key="10">
    <source>
        <dbReference type="ARBA" id="ARBA00023136"/>
    </source>
</evidence>
<dbReference type="CDD" id="cd20266">
    <property type="entry name" value="Complex1_LYR_NDUFA6_LYRM6"/>
    <property type="match status" value="1"/>
</dbReference>
<evidence type="ECO:0000256" key="9">
    <source>
        <dbReference type="ARBA" id="ARBA00023128"/>
    </source>
</evidence>
<dbReference type="EMBL" id="CAKOFQ010006734">
    <property type="protein sequence ID" value="CAH1966512.1"/>
    <property type="molecule type" value="Genomic_DNA"/>
</dbReference>
<evidence type="ECO:0000256" key="2">
    <source>
        <dbReference type="ARBA" id="ARBA00009508"/>
    </source>
</evidence>
<evidence type="ECO:0000256" key="12">
    <source>
        <dbReference type="ARBA" id="ARBA00032352"/>
    </source>
</evidence>
<comment type="function">
    <text evidence="13">Accessory subunit of the mitochondrial membrane respiratory chain NADH dehydrogenase (Complex I), that is believed to be not involved in catalysis. Required for proper complex I assembly. Complex I functions in the transfer of electrons from NADH to the respiratory chain. The immediate electron acceptor for the enzyme is believed to be ubiquinone.</text>
</comment>
<comment type="similarity">
    <text evidence="2">Belongs to the complex I LYR family.</text>
</comment>
<keyword evidence="7" id="KW-0999">Mitochondrion inner membrane</keyword>
<sequence length="100" mass="11997">MASQGMQRAAREVKPILSLDRDEARKRVLNLYKAWYRQIPYLVRQYDIPRTVEQCKTKLREEFTKYEEIKDVRLVDMMVIKVGRYTSDSEVFKVYSSVEI</sequence>
<keyword evidence="9" id="KW-0496">Mitochondrion</keyword>
<evidence type="ECO:0000256" key="8">
    <source>
        <dbReference type="ARBA" id="ARBA00022982"/>
    </source>
</evidence>
<evidence type="ECO:0000313" key="15">
    <source>
        <dbReference type="Proteomes" id="UP001152888"/>
    </source>
</evidence>
<evidence type="ECO:0000256" key="11">
    <source>
        <dbReference type="ARBA" id="ARBA00030213"/>
    </source>
</evidence>
<accession>A0A9P0K9X3</accession>
<evidence type="ECO:0000313" key="14">
    <source>
        <dbReference type="EMBL" id="CAH1966512.1"/>
    </source>
</evidence>
<dbReference type="GO" id="GO:0006979">
    <property type="term" value="P:response to oxidative stress"/>
    <property type="evidence" value="ECO:0007669"/>
    <property type="project" value="TreeGrafter"/>
</dbReference>
<evidence type="ECO:0000256" key="5">
    <source>
        <dbReference type="ARBA" id="ARBA00022448"/>
    </source>
</evidence>
<evidence type="ECO:0000256" key="3">
    <source>
        <dbReference type="ARBA" id="ARBA00011790"/>
    </source>
</evidence>
<proteinExistence type="inferred from homology"/>
<reference evidence="14" key="1">
    <citation type="submission" date="2022-03" db="EMBL/GenBank/DDBJ databases">
        <authorList>
            <person name="Sayadi A."/>
        </authorList>
    </citation>
    <scope>NUCLEOTIDE SEQUENCE</scope>
</reference>
<keyword evidence="10" id="KW-0472">Membrane</keyword>
<keyword evidence="5" id="KW-0813">Transport</keyword>
<dbReference type="GO" id="GO:0045271">
    <property type="term" value="C:respiratory chain complex I"/>
    <property type="evidence" value="ECO:0007669"/>
    <property type="project" value="InterPro"/>
</dbReference>
<dbReference type="InterPro" id="IPR045299">
    <property type="entry name" value="Complex1_LYR_NDUFA6_LYRM6"/>
</dbReference>
<comment type="subcellular location">
    <subcellularLocation>
        <location evidence="1">Mitochondrion inner membrane</location>
        <topology evidence="1">Peripheral membrane protein</topology>
        <orientation evidence="1">Matrix side</orientation>
    </subcellularLocation>
</comment>
<keyword evidence="15" id="KW-1185">Reference proteome</keyword>
<dbReference type="PANTHER" id="PTHR12964:SF0">
    <property type="entry name" value="NADH DEHYDROGENASE [UBIQUINONE] 1 ALPHA SUBCOMPLEX SUBUNIT 6"/>
    <property type="match status" value="1"/>
</dbReference>
<dbReference type="OrthoDB" id="14535at2759"/>
<comment type="subunit">
    <text evidence="3">Mammalian complex I is composed of 45 different subunits.</text>
</comment>
<dbReference type="GO" id="GO:0005743">
    <property type="term" value="C:mitochondrial inner membrane"/>
    <property type="evidence" value="ECO:0007669"/>
    <property type="project" value="UniProtKB-SubCell"/>
</dbReference>
<dbReference type="InterPro" id="IPR016488">
    <property type="entry name" value="NADH_Ub_cplx-1_asu_su-6"/>
</dbReference>
<protein>
    <recommendedName>
        <fullName evidence="4">NADH dehydrogenase [ubiquinone] 1 alpha subcomplex subunit 6</fullName>
    </recommendedName>
    <alternativeName>
        <fullName evidence="11">Complex I-B14</fullName>
    </alternativeName>
    <alternativeName>
        <fullName evidence="12">NADH-ubiquinone oxidoreductase B14 subunit</fullName>
    </alternativeName>
</protein>
<comment type="caution">
    <text evidence="14">The sequence shown here is derived from an EMBL/GenBank/DDBJ whole genome shotgun (WGS) entry which is preliminary data.</text>
</comment>
<evidence type="ECO:0000256" key="7">
    <source>
        <dbReference type="ARBA" id="ARBA00022792"/>
    </source>
</evidence>
<gene>
    <name evidence="14" type="ORF">ACAOBT_LOCUS6884</name>
</gene>
<dbReference type="AlphaFoldDB" id="A0A9P0K9X3"/>
<keyword evidence="6" id="KW-0679">Respiratory chain</keyword>
<keyword evidence="8" id="KW-0249">Electron transport</keyword>
<dbReference type="Proteomes" id="UP001152888">
    <property type="component" value="Unassembled WGS sequence"/>
</dbReference>
<evidence type="ECO:0000256" key="1">
    <source>
        <dbReference type="ARBA" id="ARBA00004443"/>
    </source>
</evidence>
<evidence type="ECO:0000256" key="6">
    <source>
        <dbReference type="ARBA" id="ARBA00022660"/>
    </source>
</evidence>
<dbReference type="PANTHER" id="PTHR12964">
    <property type="entry name" value="NADH-UBIQUINONE OXIDOREDUCTASE B14 SUBUNIT"/>
    <property type="match status" value="1"/>
</dbReference>
<name>A0A9P0K9X3_ACAOB</name>
<evidence type="ECO:0000256" key="4">
    <source>
        <dbReference type="ARBA" id="ARBA00016386"/>
    </source>
</evidence>
<evidence type="ECO:0000256" key="13">
    <source>
        <dbReference type="ARBA" id="ARBA00046116"/>
    </source>
</evidence>